<dbReference type="Pfam" id="PF08030">
    <property type="entry name" value="NAD_binding_6"/>
    <property type="match status" value="1"/>
</dbReference>
<dbReference type="GO" id="GO:0005886">
    <property type="term" value="C:plasma membrane"/>
    <property type="evidence" value="ECO:0007669"/>
    <property type="project" value="TreeGrafter"/>
</dbReference>
<dbReference type="Proteomes" id="UP000807353">
    <property type="component" value="Unassembled WGS sequence"/>
</dbReference>
<comment type="caution">
    <text evidence="4">The sequence shown here is derived from an EMBL/GenBank/DDBJ whole genome shotgun (WGS) entry which is preliminary data.</text>
</comment>
<keyword evidence="2" id="KW-0560">Oxidoreductase</keyword>
<reference evidence="4" key="1">
    <citation type="submission" date="2020-11" db="EMBL/GenBank/DDBJ databases">
        <authorList>
            <consortium name="DOE Joint Genome Institute"/>
            <person name="Ahrendt S."/>
            <person name="Riley R."/>
            <person name="Andreopoulos W."/>
            <person name="Labutti K."/>
            <person name="Pangilinan J."/>
            <person name="Ruiz-Duenas F.J."/>
            <person name="Barrasa J.M."/>
            <person name="Sanchez-Garcia M."/>
            <person name="Camarero S."/>
            <person name="Miyauchi S."/>
            <person name="Serrano A."/>
            <person name="Linde D."/>
            <person name="Babiker R."/>
            <person name="Drula E."/>
            <person name="Ayuso-Fernandez I."/>
            <person name="Pacheco R."/>
            <person name="Padilla G."/>
            <person name="Ferreira P."/>
            <person name="Barriuso J."/>
            <person name="Kellner H."/>
            <person name="Castanera R."/>
            <person name="Alfaro M."/>
            <person name="Ramirez L."/>
            <person name="Pisabarro A.G."/>
            <person name="Kuo A."/>
            <person name="Tritt A."/>
            <person name="Lipzen A."/>
            <person name="He G."/>
            <person name="Yan M."/>
            <person name="Ng V."/>
            <person name="Cullen D."/>
            <person name="Martin F."/>
            <person name="Rosso M.-N."/>
            <person name="Henrissat B."/>
            <person name="Hibbett D."/>
            <person name="Martinez A.T."/>
            <person name="Grigoriev I.V."/>
        </authorList>
    </citation>
    <scope>NUCLEOTIDE SEQUENCE</scope>
    <source>
        <strain evidence="4">CBS 247.69</strain>
    </source>
</reference>
<dbReference type="PANTHER" id="PTHR32361:SF9">
    <property type="entry name" value="FERRIC REDUCTASE TRANSMEMBRANE COMPONENT 3-RELATED"/>
    <property type="match status" value="1"/>
</dbReference>
<keyword evidence="1" id="KW-0813">Transport</keyword>
<dbReference type="AlphaFoldDB" id="A0A9P6C838"/>
<evidence type="ECO:0000313" key="4">
    <source>
        <dbReference type="EMBL" id="KAF9455527.1"/>
    </source>
</evidence>
<evidence type="ECO:0000259" key="3">
    <source>
        <dbReference type="Pfam" id="PF08030"/>
    </source>
</evidence>
<gene>
    <name evidence="4" type="ORF">BDZ94DRAFT_700132</name>
</gene>
<keyword evidence="5" id="KW-1185">Reference proteome</keyword>
<dbReference type="GO" id="GO:0000293">
    <property type="term" value="F:ferric-chelate reductase activity"/>
    <property type="evidence" value="ECO:0007669"/>
    <property type="project" value="TreeGrafter"/>
</dbReference>
<dbReference type="Gene3D" id="3.40.50.80">
    <property type="entry name" value="Nucleotide-binding domain of ferredoxin-NADP reductase (FNR) module"/>
    <property type="match status" value="1"/>
</dbReference>
<name>A0A9P6C838_9AGAR</name>
<dbReference type="GO" id="GO:0006826">
    <property type="term" value="P:iron ion transport"/>
    <property type="evidence" value="ECO:0007669"/>
    <property type="project" value="TreeGrafter"/>
</dbReference>
<dbReference type="InterPro" id="IPR039261">
    <property type="entry name" value="FNR_nucleotide-bd"/>
</dbReference>
<dbReference type="InterPro" id="IPR013121">
    <property type="entry name" value="Fe_red_NAD-bd_6"/>
</dbReference>
<sequence length="139" mass="14942">MLCALADHVEWISDALTPVVTNVPSSMSIDIRVFVTAGTDQSWDDDSVEGDAENTGVNKIKLKQSLLNSPSVNVRQGRPDVDELIKEEINQASGPISVNVCGTHALARAVRSSLRCPRFMDVLRGGPTVTLHVEAFGNA</sequence>
<protein>
    <recommendedName>
        <fullName evidence="3">Ferric reductase NAD binding domain-containing protein</fullName>
    </recommendedName>
</protein>
<dbReference type="OrthoDB" id="3050950at2759"/>
<evidence type="ECO:0000313" key="5">
    <source>
        <dbReference type="Proteomes" id="UP000807353"/>
    </source>
</evidence>
<evidence type="ECO:0000256" key="2">
    <source>
        <dbReference type="ARBA" id="ARBA00023002"/>
    </source>
</evidence>
<dbReference type="EMBL" id="MU150630">
    <property type="protein sequence ID" value="KAF9455527.1"/>
    <property type="molecule type" value="Genomic_DNA"/>
</dbReference>
<evidence type="ECO:0000256" key="1">
    <source>
        <dbReference type="ARBA" id="ARBA00022448"/>
    </source>
</evidence>
<dbReference type="GO" id="GO:0015677">
    <property type="term" value="P:copper ion import"/>
    <property type="evidence" value="ECO:0007669"/>
    <property type="project" value="TreeGrafter"/>
</dbReference>
<accession>A0A9P6C838</accession>
<organism evidence="4 5">
    <name type="scientific">Collybia nuda</name>
    <dbReference type="NCBI Taxonomy" id="64659"/>
    <lineage>
        <taxon>Eukaryota</taxon>
        <taxon>Fungi</taxon>
        <taxon>Dikarya</taxon>
        <taxon>Basidiomycota</taxon>
        <taxon>Agaricomycotina</taxon>
        <taxon>Agaricomycetes</taxon>
        <taxon>Agaricomycetidae</taxon>
        <taxon>Agaricales</taxon>
        <taxon>Tricholomatineae</taxon>
        <taxon>Clitocybaceae</taxon>
        <taxon>Collybia</taxon>
    </lineage>
</organism>
<dbReference type="GO" id="GO:0006879">
    <property type="term" value="P:intracellular iron ion homeostasis"/>
    <property type="evidence" value="ECO:0007669"/>
    <property type="project" value="TreeGrafter"/>
</dbReference>
<feature type="domain" description="Ferric reductase NAD binding" evidence="3">
    <location>
        <begin position="7"/>
        <end position="113"/>
    </location>
</feature>
<dbReference type="PANTHER" id="PTHR32361">
    <property type="entry name" value="FERRIC/CUPRIC REDUCTASE TRANSMEMBRANE COMPONENT"/>
    <property type="match status" value="1"/>
</dbReference>
<proteinExistence type="predicted"/>
<dbReference type="InterPro" id="IPR051410">
    <property type="entry name" value="Ferric/Cupric_Reductase"/>
</dbReference>